<dbReference type="EMBL" id="QPID01000014">
    <property type="protein sequence ID" value="RCU43816.1"/>
    <property type="molecule type" value="Genomic_DNA"/>
</dbReference>
<sequence>MKFEGTLKGLIKRVEGLGFPLEEVKEIPYGHQLVCSKGLKLSWWPSKGTVLAQGKAGAKWELEWDWGDTEQF</sequence>
<protein>
    <submittedName>
        <fullName evidence="1">Uncharacterized protein</fullName>
    </submittedName>
</protein>
<evidence type="ECO:0000313" key="2">
    <source>
        <dbReference type="Proteomes" id="UP000252558"/>
    </source>
</evidence>
<dbReference type="Proteomes" id="UP000252558">
    <property type="component" value="Unassembled WGS sequence"/>
</dbReference>
<organism evidence="1 2">
    <name type="scientific">Corallincola holothuriorum</name>
    <dbReference type="NCBI Taxonomy" id="2282215"/>
    <lineage>
        <taxon>Bacteria</taxon>
        <taxon>Pseudomonadati</taxon>
        <taxon>Pseudomonadota</taxon>
        <taxon>Gammaproteobacteria</taxon>
        <taxon>Alteromonadales</taxon>
        <taxon>Psychromonadaceae</taxon>
        <taxon>Corallincola</taxon>
    </lineage>
</organism>
<keyword evidence="2" id="KW-1185">Reference proteome</keyword>
<reference evidence="1 2" key="1">
    <citation type="submission" date="2018-07" db="EMBL/GenBank/DDBJ databases">
        <title>Corallincola holothuriorum sp. nov., a new facultative anaerobe isolated from sea cucumber Apostichopus japonicus.</title>
        <authorList>
            <person name="Xia H."/>
        </authorList>
    </citation>
    <scope>NUCLEOTIDE SEQUENCE [LARGE SCALE GENOMIC DNA]</scope>
    <source>
        <strain evidence="1 2">C4</strain>
    </source>
</reference>
<gene>
    <name evidence="1" type="ORF">DU002_18215</name>
</gene>
<comment type="caution">
    <text evidence="1">The sequence shown here is derived from an EMBL/GenBank/DDBJ whole genome shotgun (WGS) entry which is preliminary data.</text>
</comment>
<evidence type="ECO:0000313" key="1">
    <source>
        <dbReference type="EMBL" id="RCU43816.1"/>
    </source>
</evidence>
<accession>A0A368N0P7</accession>
<dbReference type="AlphaFoldDB" id="A0A368N0P7"/>
<proteinExistence type="predicted"/>
<name>A0A368N0P7_9GAMM</name>